<name>A0A6A4HKM2_9AGAR</name>
<accession>A0A6A4HKM2</accession>
<organism evidence="2 3">
    <name type="scientific">Gymnopus androsaceus JB14</name>
    <dbReference type="NCBI Taxonomy" id="1447944"/>
    <lineage>
        <taxon>Eukaryota</taxon>
        <taxon>Fungi</taxon>
        <taxon>Dikarya</taxon>
        <taxon>Basidiomycota</taxon>
        <taxon>Agaricomycotina</taxon>
        <taxon>Agaricomycetes</taxon>
        <taxon>Agaricomycetidae</taxon>
        <taxon>Agaricales</taxon>
        <taxon>Marasmiineae</taxon>
        <taxon>Omphalotaceae</taxon>
        <taxon>Gymnopus</taxon>
    </lineage>
</organism>
<evidence type="ECO:0000313" key="3">
    <source>
        <dbReference type="Proteomes" id="UP000799118"/>
    </source>
</evidence>
<dbReference type="AlphaFoldDB" id="A0A6A4HKM2"/>
<feature type="region of interest" description="Disordered" evidence="1">
    <location>
        <begin position="138"/>
        <end position="181"/>
    </location>
</feature>
<evidence type="ECO:0000256" key="1">
    <source>
        <dbReference type="SAM" id="MobiDB-lite"/>
    </source>
</evidence>
<dbReference type="OrthoDB" id="1594986at2759"/>
<sequence length="268" mass="30384">MYLKGDEADQHIKEDFTNSRRLTPQMESTGDPEISLIAKRPPRREIIWNAFGFSKSSLSDISQTYENVIFNDSIQLPRRLGRSVIGYRRACSCEGYSREEITFTPDAFRNAVLIYQQPSPNERCGLCGELLPTPTIIIPQPSNHTRDEDDYGRDVQMKKPAASSRDSTLPVSTGISNHRPMSPEALADLAEKELENRKMIAEHEQEHVTSRKGSFSVRDQLSSLFQSGRGSSSRNSSWGFLGRSRSRRYIDARTGSEVDRHGRPVYRV</sequence>
<dbReference type="EMBL" id="ML769474">
    <property type="protein sequence ID" value="KAE9399039.1"/>
    <property type="molecule type" value="Genomic_DNA"/>
</dbReference>
<dbReference type="Proteomes" id="UP000799118">
    <property type="component" value="Unassembled WGS sequence"/>
</dbReference>
<feature type="compositionally biased region" description="Basic and acidic residues" evidence="1">
    <location>
        <begin position="144"/>
        <end position="157"/>
    </location>
</feature>
<gene>
    <name evidence="2" type="ORF">BT96DRAFT_710479</name>
</gene>
<evidence type="ECO:0000313" key="2">
    <source>
        <dbReference type="EMBL" id="KAE9399039.1"/>
    </source>
</evidence>
<reference evidence="2" key="1">
    <citation type="journal article" date="2019" name="Environ. Microbiol.">
        <title>Fungal ecological strategies reflected in gene transcription - a case study of two litter decomposers.</title>
        <authorList>
            <person name="Barbi F."/>
            <person name="Kohler A."/>
            <person name="Barry K."/>
            <person name="Baskaran P."/>
            <person name="Daum C."/>
            <person name="Fauchery L."/>
            <person name="Ihrmark K."/>
            <person name="Kuo A."/>
            <person name="LaButti K."/>
            <person name="Lipzen A."/>
            <person name="Morin E."/>
            <person name="Grigoriev I.V."/>
            <person name="Henrissat B."/>
            <person name="Lindahl B."/>
            <person name="Martin F."/>
        </authorList>
    </citation>
    <scope>NUCLEOTIDE SEQUENCE</scope>
    <source>
        <strain evidence="2">JB14</strain>
    </source>
</reference>
<protein>
    <submittedName>
        <fullName evidence="2">Uncharacterized protein</fullName>
    </submittedName>
</protein>
<proteinExistence type="predicted"/>
<feature type="compositionally biased region" description="Polar residues" evidence="1">
    <location>
        <begin position="164"/>
        <end position="176"/>
    </location>
</feature>
<keyword evidence="3" id="KW-1185">Reference proteome</keyword>